<evidence type="ECO:0000256" key="2">
    <source>
        <dbReference type="ARBA" id="ARBA00022448"/>
    </source>
</evidence>
<dbReference type="Pfam" id="PF13416">
    <property type="entry name" value="SBP_bac_8"/>
    <property type="match status" value="1"/>
</dbReference>
<evidence type="ECO:0000256" key="1">
    <source>
        <dbReference type="ARBA" id="ARBA00004418"/>
    </source>
</evidence>
<name>G8QTZ3_SPHPG</name>
<dbReference type="Gene3D" id="3.40.190.10">
    <property type="entry name" value="Periplasmic binding protein-like II"/>
    <property type="match status" value="2"/>
</dbReference>
<dbReference type="AlphaFoldDB" id="G8QTZ3"/>
<keyword evidence="7" id="KW-1185">Reference proteome</keyword>
<dbReference type="PANTHER" id="PTHR30222">
    <property type="entry name" value="SPERMIDINE/PUTRESCINE-BINDING PERIPLASMIC PROTEIN"/>
    <property type="match status" value="1"/>
</dbReference>
<proteinExistence type="predicted"/>
<dbReference type="RefSeq" id="WP_014270018.1">
    <property type="nucleotide sequence ID" value="NC_016633.1"/>
</dbReference>
<dbReference type="OrthoDB" id="9769319at2"/>
<dbReference type="PIRSF" id="PIRSF019574">
    <property type="entry name" value="Periplasmic_polyamine_BP"/>
    <property type="match status" value="1"/>
</dbReference>
<dbReference type="InterPro" id="IPR001188">
    <property type="entry name" value="Sperm_putr-bd"/>
</dbReference>
<gene>
    <name evidence="6" type="ordered locus">SpiGrapes_1356</name>
</gene>
<dbReference type="HOGENOM" id="CLU_026974_1_3_12"/>
<keyword evidence="4" id="KW-0574">Periplasm</keyword>
<dbReference type="EMBL" id="CP003155">
    <property type="protein sequence ID" value="AEV29169.1"/>
    <property type="molecule type" value="Genomic_DNA"/>
</dbReference>
<dbReference type="SUPFAM" id="SSF53850">
    <property type="entry name" value="Periplasmic binding protein-like II"/>
    <property type="match status" value="1"/>
</dbReference>
<dbReference type="PRINTS" id="PR00909">
    <property type="entry name" value="SPERMDNBNDNG"/>
</dbReference>
<evidence type="ECO:0000256" key="5">
    <source>
        <dbReference type="PIRSR" id="PIRSR019574-1"/>
    </source>
</evidence>
<evidence type="ECO:0000256" key="4">
    <source>
        <dbReference type="ARBA" id="ARBA00022764"/>
    </source>
</evidence>
<dbReference type="PROSITE" id="PS51257">
    <property type="entry name" value="PROKAR_LIPOPROTEIN"/>
    <property type="match status" value="1"/>
</dbReference>
<dbReference type="InterPro" id="IPR006059">
    <property type="entry name" value="SBP"/>
</dbReference>
<dbReference type="PANTHER" id="PTHR30222:SF17">
    <property type="entry name" value="SPERMIDINE_PUTRESCINE-BINDING PERIPLASMIC PROTEIN"/>
    <property type="match status" value="1"/>
</dbReference>
<keyword evidence="2" id="KW-0813">Transport</keyword>
<dbReference type="GO" id="GO:0042597">
    <property type="term" value="C:periplasmic space"/>
    <property type="evidence" value="ECO:0007669"/>
    <property type="project" value="UniProtKB-SubCell"/>
</dbReference>
<dbReference type="STRING" id="158190.SpiGrapes_1356"/>
<evidence type="ECO:0000313" key="7">
    <source>
        <dbReference type="Proteomes" id="UP000005632"/>
    </source>
</evidence>
<dbReference type="Proteomes" id="UP000005632">
    <property type="component" value="Chromosome"/>
</dbReference>
<dbReference type="GO" id="GO:0015846">
    <property type="term" value="P:polyamine transport"/>
    <property type="evidence" value="ECO:0007669"/>
    <property type="project" value="InterPro"/>
</dbReference>
<sequence length="361" mass="41251">MGKPTRKLHFVAIVAATLAVLFLFGCSKDSASQSGKSANGSRKLYIYNWSYYTPDSVIEAFEKEYDVDVVLDYFASNEEMFAKLMASGEAGYDIIFPSGDYVSIMMNLGMLEKMDRSKMPNLQYISPMALEKATYDHAMDYSVPYFMGAAGVAVNKTMVKDYERTWNIFGDTKLAGRMVMMDDMREVMGDALKYLGYSVNTTDQAQLEEARRLVTDKWKPNLVKFDAEGFAKSFASGEYWVAQGYAEGIFEELPEDKWSNVDFFLPENGGPMYIDSMCIPKGARNYDLALEFINFIHKPENYAQFLDRFHFPSSVNTEAEKFTTTTPFYTVDMLKNYELKNDLGANLETYNKIWETIRYVD</sequence>
<dbReference type="KEGG" id="sgp:SpiGrapes_1356"/>
<feature type="binding site" evidence="5">
    <location>
        <begin position="183"/>
        <end position="186"/>
    </location>
    <ligand>
        <name>spermidine</name>
        <dbReference type="ChEBI" id="CHEBI:57834"/>
    </ligand>
</feature>
<evidence type="ECO:0000256" key="3">
    <source>
        <dbReference type="ARBA" id="ARBA00022729"/>
    </source>
</evidence>
<keyword evidence="3" id="KW-0732">Signal</keyword>
<accession>G8QTZ3</accession>
<dbReference type="GO" id="GO:0019808">
    <property type="term" value="F:polyamine binding"/>
    <property type="evidence" value="ECO:0007669"/>
    <property type="project" value="InterPro"/>
</dbReference>
<dbReference type="eggNOG" id="COG0687">
    <property type="taxonomic scope" value="Bacteria"/>
</dbReference>
<organism evidence="6 7">
    <name type="scientific">Sphaerochaeta pleomorpha (strain ATCC BAA-1885 / DSM 22778 / Grapes)</name>
    <dbReference type="NCBI Taxonomy" id="158190"/>
    <lineage>
        <taxon>Bacteria</taxon>
        <taxon>Pseudomonadati</taxon>
        <taxon>Spirochaetota</taxon>
        <taxon>Spirochaetia</taxon>
        <taxon>Spirochaetales</taxon>
        <taxon>Sphaerochaetaceae</taxon>
        <taxon>Sphaerochaeta</taxon>
    </lineage>
</organism>
<evidence type="ECO:0000313" key="6">
    <source>
        <dbReference type="EMBL" id="AEV29169.1"/>
    </source>
</evidence>
<comment type="subcellular location">
    <subcellularLocation>
        <location evidence="1">Periplasm</location>
    </subcellularLocation>
</comment>
<reference evidence="6 7" key="1">
    <citation type="submission" date="2011-11" db="EMBL/GenBank/DDBJ databases">
        <title>Complete sequence of Spirochaeta sp. grapes.</title>
        <authorList>
            <consortium name="US DOE Joint Genome Institute"/>
            <person name="Lucas S."/>
            <person name="Han J."/>
            <person name="Lapidus A."/>
            <person name="Cheng J.-F."/>
            <person name="Goodwin L."/>
            <person name="Pitluck S."/>
            <person name="Peters L."/>
            <person name="Ovchinnikova G."/>
            <person name="Munk A.C."/>
            <person name="Detter J.C."/>
            <person name="Han C."/>
            <person name="Tapia R."/>
            <person name="Land M."/>
            <person name="Hauser L."/>
            <person name="Kyrpides N."/>
            <person name="Ivanova N."/>
            <person name="Pagani I."/>
            <person name="Ritalahtilisa K."/>
            <person name="Loeffler F."/>
            <person name="Woyke T."/>
        </authorList>
    </citation>
    <scope>NUCLEOTIDE SEQUENCE [LARGE SCALE GENOMIC DNA]</scope>
    <source>
        <strain evidence="7">ATCC BAA-1885 / DSM 22778 / Grapes</strain>
    </source>
</reference>
<protein>
    <submittedName>
        <fullName evidence="6">Spermidine/putrescine-binding periplasmic protein</fullName>
    </submittedName>
</protein>